<reference evidence="2" key="1">
    <citation type="journal article" date="2019" name="Int. J. Syst. Evol. Microbiol.">
        <title>The Global Catalogue of Microorganisms (GCM) 10K type strain sequencing project: providing services to taxonomists for standard genome sequencing and annotation.</title>
        <authorList>
            <consortium name="The Broad Institute Genomics Platform"/>
            <consortium name="The Broad Institute Genome Sequencing Center for Infectious Disease"/>
            <person name="Wu L."/>
            <person name="Ma J."/>
        </authorList>
    </citation>
    <scope>NUCLEOTIDE SEQUENCE [LARGE SCALE GENOMIC DNA]</scope>
    <source>
        <strain evidence="2">CCUG 53270</strain>
    </source>
</reference>
<evidence type="ECO:0000313" key="2">
    <source>
        <dbReference type="Proteomes" id="UP001597180"/>
    </source>
</evidence>
<dbReference type="RefSeq" id="WP_345592036.1">
    <property type="nucleotide sequence ID" value="NZ_BAABJG010000029.1"/>
</dbReference>
<proteinExistence type="predicted"/>
<comment type="caution">
    <text evidence="1">The sequence shown here is derived from an EMBL/GenBank/DDBJ whole genome shotgun (WGS) entry which is preliminary data.</text>
</comment>
<name>A0ABW3UL18_9BACL</name>
<evidence type="ECO:0000313" key="1">
    <source>
        <dbReference type="EMBL" id="MFD1220997.1"/>
    </source>
</evidence>
<protein>
    <recommendedName>
        <fullName evidence="3">Phage protein</fullName>
    </recommendedName>
</protein>
<dbReference type="Proteomes" id="UP001597180">
    <property type="component" value="Unassembled WGS sequence"/>
</dbReference>
<evidence type="ECO:0008006" key="3">
    <source>
        <dbReference type="Google" id="ProtNLM"/>
    </source>
</evidence>
<accession>A0ABW3UL18</accession>
<gene>
    <name evidence="1" type="ORF">ACFQ4B_12800</name>
</gene>
<organism evidence="1 2">
    <name type="scientific">Paenibacillus vulneris</name>
    <dbReference type="NCBI Taxonomy" id="1133364"/>
    <lineage>
        <taxon>Bacteria</taxon>
        <taxon>Bacillati</taxon>
        <taxon>Bacillota</taxon>
        <taxon>Bacilli</taxon>
        <taxon>Bacillales</taxon>
        <taxon>Paenibacillaceae</taxon>
        <taxon>Paenibacillus</taxon>
    </lineage>
</organism>
<keyword evidence="2" id="KW-1185">Reference proteome</keyword>
<dbReference type="EMBL" id="JBHTLU010000014">
    <property type="protein sequence ID" value="MFD1220997.1"/>
    <property type="molecule type" value="Genomic_DNA"/>
</dbReference>
<sequence length="93" mass="11099">MKLTYTYDEQNIELSETANGQDVEFRIRVIGGGSIEEQLKAVQNGFEHNEVLTDVFFYAFKNQAYQFIVRHDFYTDFILSLMKHRVLQRVEWK</sequence>